<comment type="similarity">
    <text evidence="1">Belongs to the short-chain dehydrogenases/reductases (SDR) family.</text>
</comment>
<dbReference type="PROSITE" id="PS00061">
    <property type="entry name" value="ADH_SHORT"/>
    <property type="match status" value="1"/>
</dbReference>
<evidence type="ECO:0000313" key="4">
    <source>
        <dbReference type="Proteomes" id="UP000244089"/>
    </source>
</evidence>
<dbReference type="PANTHER" id="PTHR48107">
    <property type="entry name" value="NADPH-DEPENDENT ALDEHYDE REDUCTASE-LIKE PROTEIN, CHLOROPLASTIC-RELATED"/>
    <property type="match status" value="1"/>
</dbReference>
<dbReference type="GO" id="GO:0008206">
    <property type="term" value="P:bile acid metabolic process"/>
    <property type="evidence" value="ECO:0007669"/>
    <property type="project" value="UniProtKB-ARBA"/>
</dbReference>
<dbReference type="SUPFAM" id="SSF51735">
    <property type="entry name" value="NAD(P)-binding Rossmann-fold domains"/>
    <property type="match status" value="1"/>
</dbReference>
<dbReference type="PRINTS" id="PR00081">
    <property type="entry name" value="GDHRDH"/>
</dbReference>
<dbReference type="AlphaFoldDB" id="A0A2T5RL55"/>
<dbReference type="InterPro" id="IPR020904">
    <property type="entry name" value="Sc_DH/Rdtase_CS"/>
</dbReference>
<dbReference type="RefSeq" id="WP_108139428.1">
    <property type="nucleotide sequence ID" value="NZ_QAXS01000009.1"/>
</dbReference>
<dbReference type="CDD" id="cd05233">
    <property type="entry name" value="SDR_c"/>
    <property type="match status" value="1"/>
</dbReference>
<dbReference type="InterPro" id="IPR036291">
    <property type="entry name" value="NAD(P)-bd_dom_sf"/>
</dbReference>
<protein>
    <submittedName>
        <fullName evidence="3">3-oxoacyl-[acyl-carrier protein] reductase</fullName>
    </submittedName>
</protein>
<organism evidence="3 4">
    <name type="scientific">Halanaerobium saccharolyticum</name>
    <dbReference type="NCBI Taxonomy" id="43595"/>
    <lineage>
        <taxon>Bacteria</taxon>
        <taxon>Bacillati</taxon>
        <taxon>Bacillota</taxon>
        <taxon>Clostridia</taxon>
        <taxon>Halanaerobiales</taxon>
        <taxon>Halanaerobiaceae</taxon>
        <taxon>Halanaerobium</taxon>
    </lineage>
</organism>
<accession>A0A2T5RL55</accession>
<dbReference type="NCBIfam" id="NF009499">
    <property type="entry name" value="PRK12859.1"/>
    <property type="match status" value="1"/>
</dbReference>
<dbReference type="Gene3D" id="3.40.50.720">
    <property type="entry name" value="NAD(P)-binding Rossmann-like Domain"/>
    <property type="match status" value="1"/>
</dbReference>
<dbReference type="NCBIfam" id="NF009389">
    <property type="entry name" value="PRK12748.1"/>
    <property type="match status" value="1"/>
</dbReference>
<comment type="caution">
    <text evidence="3">The sequence shown here is derived from an EMBL/GenBank/DDBJ whole genome shotgun (WGS) entry which is preliminary data.</text>
</comment>
<evidence type="ECO:0000256" key="1">
    <source>
        <dbReference type="ARBA" id="ARBA00006484"/>
    </source>
</evidence>
<dbReference type="FunFam" id="3.40.50.720:FF:000084">
    <property type="entry name" value="Short-chain dehydrogenase reductase"/>
    <property type="match status" value="1"/>
</dbReference>
<dbReference type="EMBL" id="QAXS01000009">
    <property type="protein sequence ID" value="PTV99839.1"/>
    <property type="molecule type" value="Genomic_DNA"/>
</dbReference>
<dbReference type="InterPro" id="IPR002347">
    <property type="entry name" value="SDR_fam"/>
</dbReference>
<proteinExistence type="inferred from homology"/>
<dbReference type="PRINTS" id="PR00080">
    <property type="entry name" value="SDRFAMILY"/>
</dbReference>
<sequence>MSEKSLKNKTALITGASRLQGIGAAIARKLATDGADIYFTYYLDYDRKMPWGVEENEPDKLQQTIQNMGVKCFKKEINLAEPENIKLLLNDVKEKLQTPDVLVNNACYSTNNNYQNIEAEELDKHYQINLRATLLLSSYFARSFEKESGGRIINLSSGQFKGPMENEIAYAATKGAVDALTISLAAELAPKGITVNAVNPGPTDTGWMAQKLKGELLKKFPQGRIGKPEDTARLVSFLASKEAEWITGEIINSEGGFKR</sequence>
<evidence type="ECO:0000256" key="2">
    <source>
        <dbReference type="ARBA" id="ARBA00023002"/>
    </source>
</evidence>
<reference evidence="3 4" key="1">
    <citation type="submission" date="2018-04" db="EMBL/GenBank/DDBJ databases">
        <title>Subsurface microbial communities from deep shales in Ohio and West Virginia, USA.</title>
        <authorList>
            <person name="Wrighton K."/>
        </authorList>
    </citation>
    <scope>NUCLEOTIDE SEQUENCE [LARGE SCALE GENOMIC DNA]</scope>
    <source>
        <strain evidence="3 4">WC1</strain>
    </source>
</reference>
<evidence type="ECO:0000313" key="3">
    <source>
        <dbReference type="EMBL" id="PTV99839.1"/>
    </source>
</evidence>
<dbReference type="Pfam" id="PF13561">
    <property type="entry name" value="adh_short_C2"/>
    <property type="match status" value="1"/>
</dbReference>
<keyword evidence="2" id="KW-0560">Oxidoreductase</keyword>
<gene>
    <name evidence="3" type="ORF">C8C76_10961</name>
</gene>
<name>A0A2T5RL55_9FIRM</name>
<dbReference type="Proteomes" id="UP000244089">
    <property type="component" value="Unassembled WGS sequence"/>
</dbReference>
<dbReference type="GO" id="GO:0016614">
    <property type="term" value="F:oxidoreductase activity, acting on CH-OH group of donors"/>
    <property type="evidence" value="ECO:0007669"/>
    <property type="project" value="UniProtKB-ARBA"/>
</dbReference>
<dbReference type="PANTHER" id="PTHR48107:SF7">
    <property type="entry name" value="RE15974P"/>
    <property type="match status" value="1"/>
</dbReference>
<dbReference type="OrthoDB" id="9803333at2"/>